<keyword evidence="2" id="KW-1185">Reference proteome</keyword>
<evidence type="ECO:0000313" key="1">
    <source>
        <dbReference type="EMBL" id="MDG0793691.1"/>
    </source>
</evidence>
<comment type="caution">
    <text evidence="1">The sequence shown here is derived from an EMBL/GenBank/DDBJ whole genome shotgun (WGS) entry which is preliminary data.</text>
</comment>
<proteinExistence type="predicted"/>
<dbReference type="Proteomes" id="UP001153387">
    <property type="component" value="Unassembled WGS sequence"/>
</dbReference>
<gene>
    <name evidence="1" type="ORF">OMP38_24810</name>
</gene>
<dbReference type="EMBL" id="JAPDHZ010000004">
    <property type="protein sequence ID" value="MDG0793691.1"/>
    <property type="molecule type" value="Genomic_DNA"/>
</dbReference>
<protein>
    <submittedName>
        <fullName evidence="1">Uncharacterized protein</fullName>
    </submittedName>
</protein>
<organism evidence="1 2">
    <name type="scientific">Cohnella ginsengisoli</name>
    <dbReference type="NCBI Taxonomy" id="425004"/>
    <lineage>
        <taxon>Bacteria</taxon>
        <taxon>Bacillati</taxon>
        <taxon>Bacillota</taxon>
        <taxon>Bacilli</taxon>
        <taxon>Bacillales</taxon>
        <taxon>Paenibacillaceae</taxon>
        <taxon>Cohnella</taxon>
    </lineage>
</organism>
<dbReference type="AlphaFoldDB" id="A0A9X4KKR7"/>
<evidence type="ECO:0000313" key="2">
    <source>
        <dbReference type="Proteomes" id="UP001153387"/>
    </source>
</evidence>
<reference evidence="1 2" key="1">
    <citation type="submission" date="2022-10" db="EMBL/GenBank/DDBJ databases">
        <title>Comparative genomic analysis of Cohnella hashimotonis sp. nov., isolated from the International Space Station.</title>
        <authorList>
            <person name="Simpson A."/>
            <person name="Venkateswaran K."/>
        </authorList>
    </citation>
    <scope>NUCLEOTIDE SEQUENCE [LARGE SCALE GENOMIC DNA]</scope>
    <source>
        <strain evidence="1 2">DSM 18997</strain>
    </source>
</reference>
<accession>A0A9X4KKR7</accession>
<sequence>MPTIIAISGGRMAFSENGFSTDATGLEDVEADIDPCFLLNEREMVKIRGQNRYLTNQSSNYTIKVEV</sequence>
<dbReference type="RefSeq" id="WP_277567673.1">
    <property type="nucleotide sequence ID" value="NZ_JAPDHZ010000004.1"/>
</dbReference>
<name>A0A9X4KKR7_9BACL</name>